<dbReference type="AlphaFoldDB" id="A0A0F9IRQ0"/>
<proteinExistence type="predicted"/>
<evidence type="ECO:0000313" key="2">
    <source>
        <dbReference type="EMBL" id="KKM22559.1"/>
    </source>
</evidence>
<evidence type="ECO:0000256" key="1">
    <source>
        <dbReference type="SAM" id="MobiDB-lite"/>
    </source>
</evidence>
<feature type="region of interest" description="Disordered" evidence="1">
    <location>
        <begin position="101"/>
        <end position="129"/>
    </location>
</feature>
<reference evidence="2" key="1">
    <citation type="journal article" date="2015" name="Nature">
        <title>Complex archaea that bridge the gap between prokaryotes and eukaryotes.</title>
        <authorList>
            <person name="Spang A."/>
            <person name="Saw J.H."/>
            <person name="Jorgensen S.L."/>
            <person name="Zaremba-Niedzwiedzka K."/>
            <person name="Martijn J."/>
            <person name="Lind A.E."/>
            <person name="van Eijk R."/>
            <person name="Schleper C."/>
            <person name="Guy L."/>
            <person name="Ettema T.J."/>
        </authorList>
    </citation>
    <scope>NUCLEOTIDE SEQUENCE</scope>
</reference>
<gene>
    <name evidence="2" type="ORF">LCGC14_1623980</name>
</gene>
<accession>A0A0F9IRQ0</accession>
<comment type="caution">
    <text evidence="2">The sequence shown here is derived from an EMBL/GenBank/DDBJ whole genome shotgun (WGS) entry which is preliminary data.</text>
</comment>
<organism evidence="2">
    <name type="scientific">marine sediment metagenome</name>
    <dbReference type="NCBI Taxonomy" id="412755"/>
    <lineage>
        <taxon>unclassified sequences</taxon>
        <taxon>metagenomes</taxon>
        <taxon>ecological metagenomes</taxon>
    </lineage>
</organism>
<protein>
    <submittedName>
        <fullName evidence="2">Uncharacterized protein</fullName>
    </submittedName>
</protein>
<sequence>MDLDELVPSESKYLAKDDVGLTGRNLTIAKFTRAEVGDDKEVKTILHFKEEDTKPMVLNVGNKNRIKHFLAATTAEEVAGKVINVYNDPEVEYRGKITGGTRIRGAQTPQAVDQPAGGVDPLDDDIPFS</sequence>
<name>A0A0F9IRQ0_9ZZZZ</name>
<dbReference type="EMBL" id="LAZR01013308">
    <property type="protein sequence ID" value="KKM22559.1"/>
    <property type="molecule type" value="Genomic_DNA"/>
</dbReference>